<accession>F3KLE3</accession>
<keyword evidence="1" id="KW-1133">Transmembrane helix</keyword>
<name>F3KLE3_9ARCH</name>
<proteinExistence type="predicted"/>
<dbReference type="AlphaFoldDB" id="F3KLE3"/>
<keyword evidence="1" id="KW-0472">Membrane</keyword>
<reference evidence="2" key="1">
    <citation type="journal article" date="2011" name="PLoS ONE">
        <title>Genome of a low-salinity ammonia-oxidizing archaeon determined by single-cell and metagenomic analysis.</title>
        <authorList>
            <person name="Blainey P.C."/>
            <person name="Mosier A.C."/>
            <person name="Potanina A."/>
            <person name="Francis C.A."/>
            <person name="Quake S.R."/>
        </authorList>
    </citation>
    <scope>NUCLEOTIDE SEQUENCE [LARGE SCALE GENOMIC DNA]</scope>
    <source>
        <strain evidence="2">SFB1</strain>
    </source>
</reference>
<organism evidence="2">
    <name type="scientific">Candidatus Nitrosarchaeum limnium SFB1</name>
    <dbReference type="NCBI Taxonomy" id="886738"/>
    <lineage>
        <taxon>Archaea</taxon>
        <taxon>Nitrososphaerota</taxon>
        <taxon>Nitrososphaeria</taxon>
        <taxon>Nitrosopumilales</taxon>
        <taxon>Nitrosopumilaceae</taxon>
        <taxon>Nitrosarchaeum</taxon>
    </lineage>
</organism>
<comment type="caution">
    <text evidence="2">The sequence shown here is derived from an EMBL/GenBank/DDBJ whole genome shotgun (WGS) entry which is preliminary data.</text>
</comment>
<gene>
    <name evidence="2" type="ORF">Nlim_1323</name>
</gene>
<feature type="transmembrane region" description="Helical" evidence="1">
    <location>
        <begin position="54"/>
        <end position="70"/>
    </location>
</feature>
<dbReference type="HOGENOM" id="CLU_182719_0_0_2"/>
<keyword evidence="1" id="KW-0812">Transmembrane</keyword>
<dbReference type="EMBL" id="AEGP01000047">
    <property type="protein sequence ID" value="EGG41799.1"/>
    <property type="molecule type" value="Genomic_DNA"/>
</dbReference>
<dbReference type="Proteomes" id="UP000004348">
    <property type="component" value="Chromosome"/>
</dbReference>
<evidence type="ECO:0000256" key="1">
    <source>
        <dbReference type="SAM" id="Phobius"/>
    </source>
</evidence>
<protein>
    <submittedName>
        <fullName evidence="2">Uncharacterized protein</fullName>
    </submittedName>
</protein>
<dbReference type="STRING" id="886738.Nlim_1323"/>
<evidence type="ECO:0000313" key="2">
    <source>
        <dbReference type="EMBL" id="EGG41799.1"/>
    </source>
</evidence>
<feature type="transmembrane region" description="Helical" evidence="1">
    <location>
        <begin position="12"/>
        <end position="34"/>
    </location>
</feature>
<sequence length="75" mass="8712">MSHEYYRRGRNWYTAIGALFLIMAGIVLVRQLILWGPDFVEDFIVNSEFTNEKVSIGMIGFGIFMIVLGFRKYEA</sequence>